<organism evidence="2 3">
    <name type="scientific">Hyphomonas hirschiana VP5</name>
    <dbReference type="NCBI Taxonomy" id="1280951"/>
    <lineage>
        <taxon>Bacteria</taxon>
        <taxon>Pseudomonadati</taxon>
        <taxon>Pseudomonadota</taxon>
        <taxon>Alphaproteobacteria</taxon>
        <taxon>Hyphomonadales</taxon>
        <taxon>Hyphomonadaceae</taxon>
        <taxon>Hyphomonas</taxon>
    </lineage>
</organism>
<evidence type="ECO:0000313" key="3">
    <source>
        <dbReference type="Proteomes" id="UP000025061"/>
    </source>
</evidence>
<dbReference type="Gene3D" id="1.40.20.10">
    <property type="entry name" value="CHAD domain"/>
    <property type="match status" value="1"/>
</dbReference>
<dbReference type="PANTHER" id="PTHR39339">
    <property type="entry name" value="SLR1444 PROTEIN"/>
    <property type="match status" value="1"/>
</dbReference>
<dbReference type="PATRIC" id="fig|1280951.3.peg.2892"/>
<dbReference type="Proteomes" id="UP000025061">
    <property type="component" value="Unassembled WGS sequence"/>
</dbReference>
<keyword evidence="3" id="KW-1185">Reference proteome</keyword>
<evidence type="ECO:0000259" key="1">
    <source>
        <dbReference type="PROSITE" id="PS51708"/>
    </source>
</evidence>
<gene>
    <name evidence="2" type="ORF">HHI_14347</name>
</gene>
<proteinExistence type="predicted"/>
<feature type="domain" description="CHAD" evidence="1">
    <location>
        <begin position="5"/>
        <end position="262"/>
    </location>
</feature>
<reference evidence="2 3" key="1">
    <citation type="submission" date="2013-04" db="EMBL/GenBank/DDBJ databases">
        <title>Hyphomonas hirschiana VP5 Genome Sequencing.</title>
        <authorList>
            <person name="Lai Q."/>
            <person name="Shao Z."/>
        </authorList>
    </citation>
    <scope>NUCLEOTIDE SEQUENCE [LARGE SCALE GENOMIC DNA]</scope>
    <source>
        <strain evidence="2 3">VP5</strain>
    </source>
</reference>
<comment type="caution">
    <text evidence="2">The sequence shown here is derived from an EMBL/GenBank/DDBJ whole genome shotgun (WGS) entry which is preliminary data.</text>
</comment>
<dbReference type="SMART" id="SM00880">
    <property type="entry name" value="CHAD"/>
    <property type="match status" value="1"/>
</dbReference>
<dbReference type="InterPro" id="IPR007899">
    <property type="entry name" value="CHAD_dom"/>
</dbReference>
<dbReference type="InterPro" id="IPR038186">
    <property type="entry name" value="CHAD_dom_sf"/>
</dbReference>
<evidence type="ECO:0000313" key="2">
    <source>
        <dbReference type="EMBL" id="KCZ89338.1"/>
    </source>
</evidence>
<name>A0A059FFP8_9PROT</name>
<accession>A0A059FFP8</accession>
<dbReference type="EMBL" id="ARYI01000014">
    <property type="protein sequence ID" value="KCZ89338.1"/>
    <property type="molecule type" value="Genomic_DNA"/>
</dbReference>
<protein>
    <submittedName>
        <fullName evidence="2">CHAD domain-containing protein</fullName>
    </submittedName>
</protein>
<dbReference type="PANTHER" id="PTHR39339:SF1">
    <property type="entry name" value="CHAD DOMAIN-CONTAINING PROTEIN"/>
    <property type="match status" value="1"/>
</dbReference>
<dbReference type="PROSITE" id="PS51708">
    <property type="entry name" value="CHAD"/>
    <property type="match status" value="1"/>
</dbReference>
<sequence length="288" mass="31503">MKPGRETVEAGTRRIAGEEFARIADILADSELPLANQVHEVRKSTKRIRSVIRLVAPVFPAAKAENTILKDCARSLSSARDTGAIHDSLGRLKLPAETREATNAALVANPTASGSAAGSVKLLKVFGRDIRAAAKRAAFWNIASEGFDAVRPGVQRSYKRLRKDFAAAISTRDEEATHNWRKSAKSHWHQTLLLGQICPEAMDAHAKLASRLSECLGDWRDSGLLIAALEALPPDALHKDALKDVKRAALRDQKRLLKKAERISGLLTAEKPKALIARWAVYWSLSDA</sequence>
<dbReference type="Pfam" id="PF05235">
    <property type="entry name" value="CHAD"/>
    <property type="match status" value="1"/>
</dbReference>
<dbReference type="AlphaFoldDB" id="A0A059FFP8"/>